<keyword evidence="3 5" id="KW-0762">Sugar transport</keyword>
<feature type="signal peptide" evidence="5">
    <location>
        <begin position="1"/>
        <end position="20"/>
    </location>
</feature>
<evidence type="ECO:0000256" key="6">
    <source>
        <dbReference type="SAM" id="MobiDB-lite"/>
    </source>
</evidence>
<dbReference type="STRING" id="1844972.A7K91_22695"/>
<keyword evidence="5" id="KW-0449">Lipoprotein</keyword>
<dbReference type="GO" id="GO:0015144">
    <property type="term" value="F:carbohydrate transmembrane transporter activity"/>
    <property type="evidence" value="ECO:0007669"/>
    <property type="project" value="InterPro"/>
</dbReference>
<dbReference type="CDD" id="cd13586">
    <property type="entry name" value="PBP2_Maltose_binding_like"/>
    <property type="match status" value="1"/>
</dbReference>
<name>A0A1A5YLJ3_9BACL</name>
<comment type="similarity">
    <text evidence="1 5">Belongs to the bacterial solute-binding protein 1 family.</text>
</comment>
<dbReference type="PANTHER" id="PTHR30061">
    <property type="entry name" value="MALTOSE-BINDING PERIPLASMIC PROTEIN"/>
    <property type="match status" value="1"/>
</dbReference>
<reference evidence="7 8" key="1">
    <citation type="submission" date="2016-05" db="EMBL/GenBank/DDBJ databases">
        <title>Paenibacillus oryzae. sp. nov., isolated from the rice root.</title>
        <authorList>
            <person name="Zhang J."/>
            <person name="Zhang X."/>
        </authorList>
    </citation>
    <scope>NUCLEOTIDE SEQUENCE [LARGE SCALE GENOMIC DNA]</scope>
    <source>
        <strain evidence="7 8">1DrF-4</strain>
    </source>
</reference>
<accession>A0A1A5YLJ3</accession>
<keyword evidence="2 5" id="KW-0813">Transport</keyword>
<dbReference type="GO" id="GO:0055052">
    <property type="term" value="C:ATP-binding cassette (ABC) transporter complex, substrate-binding subunit-containing"/>
    <property type="evidence" value="ECO:0007669"/>
    <property type="project" value="TreeGrafter"/>
</dbReference>
<dbReference type="RefSeq" id="WP_068682190.1">
    <property type="nucleotide sequence ID" value="NZ_LYPA01000048.1"/>
</dbReference>
<comment type="subcellular location">
    <subcellularLocation>
        <location evidence="5">Cell membrane</location>
        <topology evidence="5">Lipid-anchor</topology>
    </subcellularLocation>
</comment>
<dbReference type="PANTHER" id="PTHR30061:SF50">
    <property type="entry name" value="MALTOSE_MALTODEXTRIN-BINDING PERIPLASMIC PROTEIN"/>
    <property type="match status" value="1"/>
</dbReference>
<evidence type="ECO:0000256" key="1">
    <source>
        <dbReference type="ARBA" id="ARBA00008520"/>
    </source>
</evidence>
<protein>
    <recommendedName>
        <fullName evidence="5">Maltodextrin-binding protein</fullName>
    </recommendedName>
</protein>
<evidence type="ECO:0000256" key="2">
    <source>
        <dbReference type="ARBA" id="ARBA00022448"/>
    </source>
</evidence>
<comment type="caution">
    <text evidence="7">The sequence shown here is derived from an EMBL/GenBank/DDBJ whole genome shotgun (WGS) entry which is preliminary data.</text>
</comment>
<keyword evidence="8" id="KW-1185">Reference proteome</keyword>
<dbReference type="InterPro" id="IPR006059">
    <property type="entry name" value="SBP"/>
</dbReference>
<feature type="region of interest" description="Disordered" evidence="6">
    <location>
        <begin position="27"/>
        <end position="48"/>
    </location>
</feature>
<dbReference type="GO" id="GO:0042956">
    <property type="term" value="P:maltodextrin transmembrane transport"/>
    <property type="evidence" value="ECO:0007669"/>
    <property type="project" value="TreeGrafter"/>
</dbReference>
<dbReference type="Proteomes" id="UP000092024">
    <property type="component" value="Unassembled WGS sequence"/>
</dbReference>
<evidence type="ECO:0000313" key="8">
    <source>
        <dbReference type="Proteomes" id="UP000092024"/>
    </source>
</evidence>
<dbReference type="GO" id="GO:1901982">
    <property type="term" value="F:maltose binding"/>
    <property type="evidence" value="ECO:0007669"/>
    <property type="project" value="TreeGrafter"/>
</dbReference>
<feature type="chain" id="PRO_5039757438" description="Maltodextrin-binding protein" evidence="5">
    <location>
        <begin position="21"/>
        <end position="437"/>
    </location>
</feature>
<keyword evidence="4 5" id="KW-0732">Signal</keyword>
<proteinExistence type="inferred from homology"/>
<keyword evidence="5" id="KW-0472">Membrane</keyword>
<evidence type="ECO:0000256" key="3">
    <source>
        <dbReference type="ARBA" id="ARBA00022597"/>
    </source>
</evidence>
<dbReference type="EMBL" id="LYPA01000048">
    <property type="protein sequence ID" value="OBR66250.1"/>
    <property type="molecule type" value="Genomic_DNA"/>
</dbReference>
<evidence type="ECO:0000256" key="4">
    <source>
        <dbReference type="ARBA" id="ARBA00022729"/>
    </source>
</evidence>
<dbReference type="InterPro" id="IPR006060">
    <property type="entry name" value="Maltose/Cyclodextrin-bd"/>
</dbReference>
<organism evidence="7 8">
    <name type="scientific">Paenibacillus oryzae</name>
    <dbReference type="NCBI Taxonomy" id="1844972"/>
    <lineage>
        <taxon>Bacteria</taxon>
        <taxon>Bacillati</taxon>
        <taxon>Bacillota</taxon>
        <taxon>Bacilli</taxon>
        <taxon>Bacillales</taxon>
        <taxon>Paenibacillaceae</taxon>
        <taxon>Paenibacillus</taxon>
    </lineage>
</organism>
<dbReference type="GO" id="GO:0015768">
    <property type="term" value="P:maltose transport"/>
    <property type="evidence" value="ECO:0007669"/>
    <property type="project" value="TreeGrafter"/>
</dbReference>
<sequence>MKKWMVLMAASMLLVTSACSGGGNGGNGGNASPAASSETGNTEAPGNDEVGAAEEEFAPEPGASLVIWDANNQKAFLEEMGKAFEAEYGVPVKFEEVGNTDQVSKLMTDGPAGLAADVLLFPHDHLGNAATAGLLLPNTVFEDEVVAENVENAVKAVSYDGILYGYPRSVETYALIYNKDLIAEAPETFDDVFAFAETFNDPSQHKYAFAWELQQFYYNFAFLASQGGYMFGDDNTNSADIGLNNDGAVAGAKFLQEIKQKLLPLNTGDIDFDIKKGLFLEGSLALDINGPWAIADYKAAGLNFGVAPLPKVAGNPMTSFSGVQAYYVNANSKYPQAAQLLARFLSTKEAQMKNFQQNSLIPANKEAANDPAVSNDEVTKGFLAQFENSTPMPSIPEMGSVWNPITSAISEIWNDGKDAKTALDNAVSQIKDSIGAN</sequence>
<dbReference type="Gene3D" id="3.40.190.10">
    <property type="entry name" value="Periplasmic binding protein-like II"/>
    <property type="match status" value="2"/>
</dbReference>
<evidence type="ECO:0000256" key="5">
    <source>
        <dbReference type="RuleBase" id="RU365005"/>
    </source>
</evidence>
<keyword evidence="5" id="KW-1003">Cell membrane</keyword>
<evidence type="ECO:0000313" key="7">
    <source>
        <dbReference type="EMBL" id="OBR66250.1"/>
    </source>
</evidence>
<dbReference type="Pfam" id="PF13416">
    <property type="entry name" value="SBP_bac_8"/>
    <property type="match status" value="1"/>
</dbReference>
<dbReference type="AlphaFoldDB" id="A0A1A5YLJ3"/>
<dbReference type="PRINTS" id="PR00181">
    <property type="entry name" value="MALTOSEBP"/>
</dbReference>
<dbReference type="SUPFAM" id="SSF53850">
    <property type="entry name" value="Periplasmic binding protein-like II"/>
    <property type="match status" value="1"/>
</dbReference>
<dbReference type="OrthoDB" id="9766758at2"/>
<dbReference type="PROSITE" id="PS51257">
    <property type="entry name" value="PROKAR_LIPOPROTEIN"/>
    <property type="match status" value="1"/>
</dbReference>
<gene>
    <name evidence="7" type="ORF">A7K91_22695</name>
</gene>